<comment type="caution">
    <text evidence="3">The sequence shown here is derived from an EMBL/GenBank/DDBJ whole genome shotgun (WGS) entry which is preliminary data.</text>
</comment>
<dbReference type="InterPro" id="IPR029069">
    <property type="entry name" value="HotDog_dom_sf"/>
</dbReference>
<evidence type="ECO:0000313" key="4">
    <source>
        <dbReference type="Proteomes" id="UP000249396"/>
    </source>
</evidence>
<dbReference type="GO" id="GO:0019171">
    <property type="term" value="F:(3R)-hydroxyacyl-[acyl-carrier-protein] dehydratase activity"/>
    <property type="evidence" value="ECO:0007669"/>
    <property type="project" value="TreeGrafter"/>
</dbReference>
<dbReference type="CDD" id="cd03449">
    <property type="entry name" value="R_hydratase"/>
    <property type="match status" value="1"/>
</dbReference>
<keyword evidence="1" id="KW-0456">Lyase</keyword>
<feature type="domain" description="MaoC-like" evidence="2">
    <location>
        <begin position="6"/>
        <end position="94"/>
    </location>
</feature>
<reference evidence="3 4" key="1">
    <citation type="journal article" date="2018" name="Aquat. Microb. Ecol.">
        <title>Gammaproteobacterial methanotrophs dominate.</title>
        <authorList>
            <person name="Rissanen A.J."/>
            <person name="Saarenheimo J."/>
            <person name="Tiirola M."/>
            <person name="Peura S."/>
            <person name="Aalto S.L."/>
            <person name="Karvinen A."/>
            <person name="Nykanen H."/>
        </authorList>
    </citation>
    <scope>NUCLEOTIDE SEQUENCE [LARGE SCALE GENOMIC DNA]</scope>
    <source>
        <strain evidence="3">AMbin10</strain>
    </source>
</reference>
<protein>
    <submittedName>
        <fullName evidence="3">(R)-hydratase</fullName>
    </submittedName>
</protein>
<dbReference type="PANTHER" id="PTHR43437:SF3">
    <property type="entry name" value="HYDROXYACYL-THIOESTER DEHYDRATASE TYPE 2, MITOCHONDRIAL"/>
    <property type="match status" value="1"/>
</dbReference>
<sequence length="133" mass="13993">MSAEFAKTITEADILLFGAATGDNQALHFDEEYAAKTQFKGRIAHGILSAGVISAALGNRLPGPGAVYVAQTLRFKAPVRAGDTLHAKVTIKELLPEKKRVVLDTVASVKDTTVLVGEATMMVPGKADTEALS</sequence>
<dbReference type="Gene3D" id="3.10.129.10">
    <property type="entry name" value="Hotdog Thioesterase"/>
    <property type="match status" value="1"/>
</dbReference>
<dbReference type="Pfam" id="PF01575">
    <property type="entry name" value="MaoC_dehydratas"/>
    <property type="match status" value="1"/>
</dbReference>
<dbReference type="GO" id="GO:0006633">
    <property type="term" value="P:fatty acid biosynthetic process"/>
    <property type="evidence" value="ECO:0007669"/>
    <property type="project" value="TreeGrafter"/>
</dbReference>
<evidence type="ECO:0000256" key="1">
    <source>
        <dbReference type="ARBA" id="ARBA00023239"/>
    </source>
</evidence>
<dbReference type="EMBL" id="QJPH01000456">
    <property type="protein sequence ID" value="PZN73499.1"/>
    <property type="molecule type" value="Genomic_DNA"/>
</dbReference>
<dbReference type="AlphaFoldDB" id="A0A2W4QTL0"/>
<dbReference type="InterPro" id="IPR050965">
    <property type="entry name" value="UPF0336/Enoyl-CoA_hydratase"/>
</dbReference>
<dbReference type="FunFam" id="3.10.129.10:FF:000042">
    <property type="entry name" value="MaoC domain protein dehydratase"/>
    <property type="match status" value="1"/>
</dbReference>
<dbReference type="SUPFAM" id="SSF54637">
    <property type="entry name" value="Thioesterase/thiol ester dehydrase-isomerase"/>
    <property type="match status" value="1"/>
</dbReference>
<dbReference type="PANTHER" id="PTHR43437">
    <property type="entry name" value="HYDROXYACYL-THIOESTER DEHYDRATASE TYPE 2, MITOCHONDRIAL-RELATED"/>
    <property type="match status" value="1"/>
</dbReference>
<dbReference type="InterPro" id="IPR002539">
    <property type="entry name" value="MaoC-like_dom"/>
</dbReference>
<proteinExistence type="predicted"/>
<name>A0A2W4QTL0_9GAMM</name>
<gene>
    <name evidence="3" type="ORF">DM484_22625</name>
</gene>
<evidence type="ECO:0000259" key="2">
    <source>
        <dbReference type="Pfam" id="PF01575"/>
    </source>
</evidence>
<organism evidence="3 4">
    <name type="scientific">Candidatus Methylumidiphilus alinenensis</name>
    <dbReference type="NCBI Taxonomy" id="2202197"/>
    <lineage>
        <taxon>Bacteria</taxon>
        <taxon>Pseudomonadati</taxon>
        <taxon>Pseudomonadota</taxon>
        <taxon>Gammaproteobacteria</taxon>
        <taxon>Methylococcales</taxon>
        <taxon>Candidatus Methylumidiphilus</taxon>
    </lineage>
</organism>
<dbReference type="Proteomes" id="UP000249396">
    <property type="component" value="Unassembled WGS sequence"/>
</dbReference>
<evidence type="ECO:0000313" key="3">
    <source>
        <dbReference type="EMBL" id="PZN73499.1"/>
    </source>
</evidence>
<accession>A0A2W4QTL0</accession>